<dbReference type="InterPro" id="IPR011009">
    <property type="entry name" value="Kinase-like_dom_sf"/>
</dbReference>
<dbReference type="CDD" id="cd05150">
    <property type="entry name" value="APH"/>
    <property type="match status" value="1"/>
</dbReference>
<feature type="domain" description="Aminoglycoside phosphotransferase" evidence="10">
    <location>
        <begin position="41"/>
        <end position="236"/>
    </location>
</feature>
<evidence type="ECO:0000256" key="5">
    <source>
        <dbReference type="ARBA" id="ARBA00022840"/>
    </source>
</evidence>
<gene>
    <name evidence="11" type="ORF">QMQ05_01825</name>
</gene>
<evidence type="ECO:0000256" key="6">
    <source>
        <dbReference type="ARBA" id="ARBA00023251"/>
    </source>
</evidence>
<evidence type="ECO:0000256" key="2">
    <source>
        <dbReference type="ARBA" id="ARBA00022679"/>
    </source>
</evidence>
<dbReference type="InterPro" id="IPR024165">
    <property type="entry name" value="Kan/Strep_kinase"/>
</dbReference>
<dbReference type="InterPro" id="IPR002575">
    <property type="entry name" value="Aminoglycoside_PTrfase"/>
</dbReference>
<dbReference type="Gene3D" id="3.30.200.20">
    <property type="entry name" value="Phosphorylase Kinase, domain 1"/>
    <property type="match status" value="1"/>
</dbReference>
<evidence type="ECO:0000256" key="8">
    <source>
        <dbReference type="PIRSR" id="PIRSR000706-1"/>
    </source>
</evidence>
<feature type="binding site" evidence="9">
    <location>
        <position position="182"/>
    </location>
    <ligand>
        <name>Mg(2+)</name>
        <dbReference type="ChEBI" id="CHEBI:18420"/>
    </ligand>
</feature>
<keyword evidence="4 7" id="KW-0418">Kinase</keyword>
<keyword evidence="12" id="KW-1185">Reference proteome</keyword>
<keyword evidence="5 7" id="KW-0067">ATP-binding</keyword>
<dbReference type="Pfam" id="PF01636">
    <property type="entry name" value="APH"/>
    <property type="match status" value="1"/>
</dbReference>
<keyword evidence="2 7" id="KW-0808">Transferase</keyword>
<proteinExistence type="inferred from homology"/>
<dbReference type="AlphaFoldDB" id="A0AAU6WFM7"/>
<dbReference type="SUPFAM" id="SSF56112">
    <property type="entry name" value="Protein kinase-like (PK-like)"/>
    <property type="match status" value="1"/>
</dbReference>
<evidence type="ECO:0000259" key="10">
    <source>
        <dbReference type="Pfam" id="PF01636"/>
    </source>
</evidence>
<feature type="binding site" evidence="9">
    <location>
        <position position="196"/>
    </location>
    <ligand>
        <name>Mg(2+)</name>
        <dbReference type="ChEBI" id="CHEBI:18420"/>
    </ligand>
</feature>
<organism evidence="11 12">
    <name type="scientific">Glutamicibacter ectropisis</name>
    <dbReference type="NCBI Taxonomy" id="3046593"/>
    <lineage>
        <taxon>Bacteria</taxon>
        <taxon>Bacillati</taxon>
        <taxon>Actinomycetota</taxon>
        <taxon>Actinomycetes</taxon>
        <taxon>Micrococcales</taxon>
        <taxon>Micrococcaceae</taxon>
        <taxon>Glutamicibacter</taxon>
    </lineage>
</organism>
<dbReference type="Proteomes" id="UP001486888">
    <property type="component" value="Chromosome"/>
</dbReference>
<keyword evidence="9" id="KW-0460">Magnesium</keyword>
<evidence type="ECO:0000313" key="11">
    <source>
        <dbReference type="EMBL" id="XAO46312.1"/>
    </source>
</evidence>
<dbReference type="KEGG" id="gey:QMQ05_01825"/>
<evidence type="ECO:0000256" key="9">
    <source>
        <dbReference type="PIRSR" id="PIRSR000706-2"/>
    </source>
</evidence>
<sequence length="251" mass="27530">MSSPQVISGPPPEDLPIPIRVRDAAEGSKIEGIWLNALGGLTYKIGTGDNRRFAKFSPGNPPEREADLLMEAQRMQWAGEFINVPVVLSCEQFEEGQLMLTAALYGHSAVSELGKSNPERSAYALGQGLRQLHDLLPVDSCPFTWDLTSRISGLPRDQQSELLSDAPPVDPVVCHGDACLPNTLLNAKGDFLGHVDMGNLGVADRWADLAIAAWSTEWNYGAGYEELVYAGYGIEPDQKKIEFYRRVWDAT</sequence>
<evidence type="ECO:0000256" key="7">
    <source>
        <dbReference type="PIRNR" id="PIRNR000706"/>
    </source>
</evidence>
<name>A0AAU6WFM7_9MICC</name>
<dbReference type="RefSeq" id="WP_345472515.1">
    <property type="nucleotide sequence ID" value="NZ_CP125942.1"/>
</dbReference>
<dbReference type="GO" id="GO:0016301">
    <property type="term" value="F:kinase activity"/>
    <property type="evidence" value="ECO:0007669"/>
    <property type="project" value="UniProtKB-KW"/>
</dbReference>
<accession>A0AAU6WFM7</accession>
<keyword evidence="9" id="KW-0479">Metal-binding</keyword>
<evidence type="ECO:0000256" key="4">
    <source>
        <dbReference type="ARBA" id="ARBA00022777"/>
    </source>
</evidence>
<protein>
    <submittedName>
        <fullName evidence="11">Aminoglycoside 3'-phosphotransferase</fullName>
    </submittedName>
</protein>
<feature type="active site" description="Proton acceptor" evidence="8">
    <location>
        <position position="177"/>
    </location>
</feature>
<dbReference type="GO" id="GO:0046677">
    <property type="term" value="P:response to antibiotic"/>
    <property type="evidence" value="ECO:0007669"/>
    <property type="project" value="UniProtKB-KW"/>
</dbReference>
<keyword evidence="6 7" id="KW-0046">Antibiotic resistance</keyword>
<dbReference type="GO" id="GO:0005524">
    <property type="term" value="F:ATP binding"/>
    <property type="evidence" value="ECO:0007669"/>
    <property type="project" value="UniProtKB-KW"/>
</dbReference>
<dbReference type="Gene3D" id="3.90.1200.10">
    <property type="match status" value="1"/>
</dbReference>
<evidence type="ECO:0000256" key="3">
    <source>
        <dbReference type="ARBA" id="ARBA00022741"/>
    </source>
</evidence>
<evidence type="ECO:0000313" key="12">
    <source>
        <dbReference type="Proteomes" id="UP001486888"/>
    </source>
</evidence>
<comment type="similarity">
    <text evidence="1 7">Belongs to the aminoglycoside phosphotransferase family.</text>
</comment>
<reference evidence="11 12" key="1">
    <citation type="submission" date="2023-05" db="EMBL/GenBank/DDBJ databases">
        <title>Glutamicibacter sp. B1, complete genome.</title>
        <authorList>
            <person name="Long Y.H."/>
            <person name="Fang T."/>
            <person name="Li X.Y."/>
        </authorList>
    </citation>
    <scope>NUCLEOTIDE SEQUENCE [LARGE SCALE GENOMIC DNA]</scope>
    <source>
        <strain evidence="11 12">B1</strain>
    </source>
</reference>
<evidence type="ECO:0000256" key="1">
    <source>
        <dbReference type="ARBA" id="ARBA00006219"/>
    </source>
</evidence>
<keyword evidence="3 7" id="KW-0547">Nucleotide-binding</keyword>
<dbReference type="GO" id="GO:0016773">
    <property type="term" value="F:phosphotransferase activity, alcohol group as acceptor"/>
    <property type="evidence" value="ECO:0007669"/>
    <property type="project" value="InterPro"/>
</dbReference>
<dbReference type="GO" id="GO:0046872">
    <property type="term" value="F:metal ion binding"/>
    <property type="evidence" value="ECO:0007669"/>
    <property type="project" value="UniProtKB-KW"/>
</dbReference>
<dbReference type="PIRSF" id="PIRSF000706">
    <property type="entry name" value="Kanamycin_kin"/>
    <property type="match status" value="1"/>
</dbReference>
<dbReference type="EMBL" id="CP125942">
    <property type="protein sequence ID" value="XAO46312.1"/>
    <property type="molecule type" value="Genomic_DNA"/>
</dbReference>